<evidence type="ECO:0000256" key="3">
    <source>
        <dbReference type="ARBA" id="ARBA00023002"/>
    </source>
</evidence>
<dbReference type="InterPro" id="IPR023210">
    <property type="entry name" value="NADP_OxRdtase_dom"/>
</dbReference>
<dbReference type="InterPro" id="IPR036812">
    <property type="entry name" value="NAD(P)_OxRdtase_dom_sf"/>
</dbReference>
<proteinExistence type="inferred from homology"/>
<evidence type="ECO:0000259" key="4">
    <source>
        <dbReference type="Pfam" id="PF00248"/>
    </source>
</evidence>
<reference evidence="5" key="1">
    <citation type="submission" date="2021-01" db="EMBL/GenBank/DDBJ databases">
        <authorList>
            <person name="Corre E."/>
            <person name="Pelletier E."/>
            <person name="Niang G."/>
            <person name="Scheremetjew M."/>
            <person name="Finn R."/>
            <person name="Kale V."/>
            <person name="Holt S."/>
            <person name="Cochrane G."/>
            <person name="Meng A."/>
            <person name="Brown T."/>
            <person name="Cohen L."/>
        </authorList>
    </citation>
    <scope>NUCLEOTIDE SEQUENCE</scope>
</reference>
<dbReference type="PRINTS" id="PR01577">
    <property type="entry name" value="KCNABCHANNEL"/>
</dbReference>
<dbReference type="InterPro" id="IPR005399">
    <property type="entry name" value="K_chnl_volt-dep_bsu_KCNAB-rel"/>
</dbReference>
<name>A0A7S3I9H3_9CILI</name>
<keyword evidence="2" id="KW-0521">NADP</keyword>
<dbReference type="Gene3D" id="3.20.20.100">
    <property type="entry name" value="NADP-dependent oxidoreductase domain"/>
    <property type="match status" value="1"/>
</dbReference>
<comment type="similarity">
    <text evidence="1">Belongs to the shaker potassium channel beta subunit family.</text>
</comment>
<evidence type="ECO:0000256" key="1">
    <source>
        <dbReference type="ARBA" id="ARBA00006515"/>
    </source>
</evidence>
<dbReference type="GO" id="GO:0016491">
    <property type="term" value="F:oxidoreductase activity"/>
    <property type="evidence" value="ECO:0007669"/>
    <property type="project" value="UniProtKB-KW"/>
</dbReference>
<dbReference type="PANTHER" id="PTHR43150:SF2">
    <property type="entry name" value="HYPERKINETIC, ISOFORM M"/>
    <property type="match status" value="1"/>
</dbReference>
<accession>A0A7S3I9H3</accession>
<dbReference type="SUPFAM" id="SSF51430">
    <property type="entry name" value="NAD(P)-linked oxidoreductase"/>
    <property type="match status" value="1"/>
</dbReference>
<organism evidence="5">
    <name type="scientific">Fabrea salina</name>
    <dbReference type="NCBI Taxonomy" id="342563"/>
    <lineage>
        <taxon>Eukaryota</taxon>
        <taxon>Sar</taxon>
        <taxon>Alveolata</taxon>
        <taxon>Ciliophora</taxon>
        <taxon>Postciliodesmatophora</taxon>
        <taxon>Heterotrichea</taxon>
        <taxon>Heterotrichida</taxon>
        <taxon>Fabreidae</taxon>
        <taxon>Fabrea</taxon>
    </lineage>
</organism>
<keyword evidence="3" id="KW-0560">Oxidoreductase</keyword>
<dbReference type="PANTHER" id="PTHR43150">
    <property type="entry name" value="HYPERKINETIC, ISOFORM M"/>
    <property type="match status" value="1"/>
</dbReference>
<dbReference type="Pfam" id="PF00248">
    <property type="entry name" value="Aldo_ket_red"/>
    <property type="match status" value="1"/>
</dbReference>
<gene>
    <name evidence="5" type="ORF">FSAL1345_LOCUS84</name>
</gene>
<dbReference type="EMBL" id="HBIF01000092">
    <property type="protein sequence ID" value="CAE0316815.1"/>
    <property type="molecule type" value="Transcribed_RNA"/>
</dbReference>
<evidence type="ECO:0000313" key="5">
    <source>
        <dbReference type="EMBL" id="CAE0316815.1"/>
    </source>
</evidence>
<dbReference type="AlphaFoldDB" id="A0A7S3I9H3"/>
<sequence length="350" mass="39751">MVEKDSMIYKNLGKSGLKVSAISLGNWLTGHNLEFEETQYQCFSKAIEAGVNFLDTAEIYGFGNAETELGNILKRGEWNRDELVISTKFIKAGTKLSQTGLGRKRLIQGVRNSLKRLQLDYADIIFLHRPDQDVPIVETVRTVNHLIETGKADYWGTSEFTPAELMEVFEVCEKYGFVEPVAEQCQYNMMWRKRVEVELAPLFDHYGMGTTVWSPLMGGILTGKYNQGIPDGTRVSDPMLPAFVKQRYEEPFLPENRETTLKKLQGIGKVAEDLGCTQAQLAIAWCMKSPDVSTAITGATRPQQIEDTIKSVEVVEKLTPEVLNRIEEILQTRPTPPMNWRTWELMPHRR</sequence>
<feature type="domain" description="NADP-dependent oxidoreductase" evidence="4">
    <location>
        <begin position="22"/>
        <end position="330"/>
    </location>
</feature>
<evidence type="ECO:0000256" key="2">
    <source>
        <dbReference type="ARBA" id="ARBA00022857"/>
    </source>
</evidence>
<protein>
    <recommendedName>
        <fullName evidence="4">NADP-dependent oxidoreductase domain-containing protein</fullName>
    </recommendedName>
</protein>